<dbReference type="OrthoDB" id="9803192at2"/>
<dbReference type="Pfam" id="PF14691">
    <property type="entry name" value="Fer4_20"/>
    <property type="match status" value="1"/>
</dbReference>
<dbReference type="PRINTS" id="PR00469">
    <property type="entry name" value="PNDRDTASEII"/>
</dbReference>
<dbReference type="PANTHER" id="PTHR42783">
    <property type="entry name" value="GLUTAMATE SYNTHASE [NADPH] SMALL CHAIN"/>
    <property type="match status" value="1"/>
</dbReference>
<name>A0A2G4YQG1_9PROT</name>
<dbReference type="InterPro" id="IPR028261">
    <property type="entry name" value="DPD_II"/>
</dbReference>
<evidence type="ECO:0000259" key="2">
    <source>
        <dbReference type="Pfam" id="PF14691"/>
    </source>
</evidence>
<dbReference type="InterPro" id="IPR009051">
    <property type="entry name" value="Helical_ferredxn"/>
</dbReference>
<dbReference type="Gene3D" id="1.10.1060.10">
    <property type="entry name" value="Alpha-helical ferredoxin"/>
    <property type="match status" value="1"/>
</dbReference>
<organism evidence="3 4">
    <name type="scientific">Paremcibacter congregatus</name>
    <dbReference type="NCBI Taxonomy" id="2043170"/>
    <lineage>
        <taxon>Bacteria</taxon>
        <taxon>Pseudomonadati</taxon>
        <taxon>Pseudomonadota</taxon>
        <taxon>Alphaproteobacteria</taxon>
        <taxon>Emcibacterales</taxon>
        <taxon>Emcibacteraceae</taxon>
        <taxon>Paremcibacter</taxon>
    </lineage>
</organism>
<dbReference type="PANTHER" id="PTHR42783:SF3">
    <property type="entry name" value="GLUTAMATE SYNTHASE [NADPH] SMALL CHAIN-RELATED"/>
    <property type="match status" value="1"/>
</dbReference>
<dbReference type="Pfam" id="PF07992">
    <property type="entry name" value="Pyr_redox_2"/>
    <property type="match status" value="1"/>
</dbReference>
<proteinExistence type="predicted"/>
<dbReference type="GO" id="GO:0051536">
    <property type="term" value="F:iron-sulfur cluster binding"/>
    <property type="evidence" value="ECO:0007669"/>
    <property type="project" value="InterPro"/>
</dbReference>
<evidence type="ECO:0000259" key="1">
    <source>
        <dbReference type="Pfam" id="PF07992"/>
    </source>
</evidence>
<protein>
    <submittedName>
        <fullName evidence="3">Dihydropyrimidine dehydrogenase</fullName>
    </submittedName>
</protein>
<sequence length="452" mass="47965">MTTHARKVAQTPAKTDHNCRLTFDDLHKPLNGLTARTAASHCLYCYEAPCIQACPTSIDIPTFIHQIGTGNIDGAARTILSENIMGGTCARACPTEVLCEQACVHNTDHSDPVEIGLLQRYATDHLMDQNGPHPFLRAPESGRHIAVVGAGPAGLSCAHRAALLGHQVTVYEARPKAGGLNEYGLAAYKMINDFAAREVDFLLGVGGIDIRYGQALGRDITLDHLQAQYDAVFLGVGLGATNALGLDGEDIPGVQDAIQFIENIRQADDPATVPLGNDILVIGGGNTAIDAAVQAKKLGAKRVTLAYRRGADQMGATDFEVDLARKHDVHVMLWTKPKALIGTDKLTAVTLEGTRLEKGKLVGTSETFDLPCDHLLKAIGQKLSETTLSGLDIASGKLVSSNFYQTSRSGVFAGGDCIKSGEDLTVQAVEDGKQAALAINLWLASAQETSHG</sequence>
<dbReference type="PRINTS" id="PR00368">
    <property type="entry name" value="FADPNR"/>
</dbReference>
<dbReference type="Gene3D" id="3.50.50.60">
    <property type="entry name" value="FAD/NAD(P)-binding domain"/>
    <property type="match status" value="2"/>
</dbReference>
<feature type="domain" description="Dihydroprymidine dehydrogenase" evidence="2">
    <location>
        <begin position="22"/>
        <end position="129"/>
    </location>
</feature>
<dbReference type="SUPFAM" id="SSF46548">
    <property type="entry name" value="alpha-helical ferredoxin"/>
    <property type="match status" value="1"/>
</dbReference>
<dbReference type="SUPFAM" id="SSF51971">
    <property type="entry name" value="Nucleotide-binding domain"/>
    <property type="match status" value="1"/>
</dbReference>
<keyword evidence="4" id="KW-1185">Reference proteome</keyword>
<dbReference type="InParanoid" id="A0A2G4YQG1"/>
<dbReference type="InterPro" id="IPR023753">
    <property type="entry name" value="FAD/NAD-binding_dom"/>
</dbReference>
<comment type="caution">
    <text evidence="3">The sequence shown here is derived from an EMBL/GenBank/DDBJ whole genome shotgun (WGS) entry which is preliminary data.</text>
</comment>
<dbReference type="GO" id="GO:0016491">
    <property type="term" value="F:oxidoreductase activity"/>
    <property type="evidence" value="ECO:0007669"/>
    <property type="project" value="InterPro"/>
</dbReference>
<dbReference type="AlphaFoldDB" id="A0A2G4YQG1"/>
<evidence type="ECO:0000313" key="3">
    <source>
        <dbReference type="EMBL" id="PHZ84545.1"/>
    </source>
</evidence>
<dbReference type="InterPro" id="IPR036188">
    <property type="entry name" value="FAD/NAD-bd_sf"/>
</dbReference>
<dbReference type="EMBL" id="PDEM01000024">
    <property type="protein sequence ID" value="PHZ84545.1"/>
    <property type="molecule type" value="Genomic_DNA"/>
</dbReference>
<reference evidence="3 4" key="1">
    <citation type="submission" date="2017-10" db="EMBL/GenBank/DDBJ databases">
        <title>Frigbacter circumglobatus gen. nov. sp. nov., isolated from sediment cultured in situ.</title>
        <authorList>
            <person name="Zhao Z."/>
        </authorList>
    </citation>
    <scope>NUCLEOTIDE SEQUENCE [LARGE SCALE GENOMIC DNA]</scope>
    <source>
        <strain evidence="3 4">ZYL</strain>
    </source>
</reference>
<dbReference type="RefSeq" id="WP_099473594.1">
    <property type="nucleotide sequence ID" value="NZ_CP041025.1"/>
</dbReference>
<feature type="domain" description="FAD/NAD(P)-binding" evidence="1">
    <location>
        <begin position="144"/>
        <end position="432"/>
    </location>
</feature>
<evidence type="ECO:0000313" key="4">
    <source>
        <dbReference type="Proteomes" id="UP000229730"/>
    </source>
</evidence>
<dbReference type="Proteomes" id="UP000229730">
    <property type="component" value="Unassembled WGS sequence"/>
</dbReference>
<gene>
    <name evidence="3" type="ORF">CRD36_12130</name>
</gene>
<accession>A0A2G4YQG1</accession>